<dbReference type="EMBL" id="CAJNON010000214">
    <property type="protein sequence ID" value="CAF1110144.1"/>
    <property type="molecule type" value="Genomic_DNA"/>
</dbReference>
<dbReference type="Proteomes" id="UP000663891">
    <property type="component" value="Unassembled WGS sequence"/>
</dbReference>
<dbReference type="InterPro" id="IPR016291">
    <property type="entry name" value="Isochorismatase"/>
</dbReference>
<accession>A0A814PSV4</accession>
<comment type="similarity">
    <text evidence="1">Belongs to the isochorismatase family.</text>
</comment>
<dbReference type="SUPFAM" id="SSF52499">
    <property type="entry name" value="Isochorismatase-like hydrolases"/>
    <property type="match status" value="1"/>
</dbReference>
<evidence type="ECO:0000313" key="4">
    <source>
        <dbReference type="EMBL" id="CAF1110144.1"/>
    </source>
</evidence>
<protein>
    <recommendedName>
        <fullName evidence="3">Isochorismatase-like domain-containing protein</fullName>
    </recommendedName>
</protein>
<keyword evidence="2" id="KW-0378">Hydrolase</keyword>
<dbReference type="InterPro" id="IPR050272">
    <property type="entry name" value="Isochorismatase-like_hydrls"/>
</dbReference>
<dbReference type="GO" id="GO:0008908">
    <property type="term" value="F:isochorismatase activity"/>
    <property type="evidence" value="ECO:0007669"/>
    <property type="project" value="InterPro"/>
</dbReference>
<dbReference type="Pfam" id="PF00857">
    <property type="entry name" value="Isochorismatase"/>
    <property type="match status" value="1"/>
</dbReference>
<dbReference type="InterPro" id="IPR036380">
    <property type="entry name" value="Isochorismatase-like_sf"/>
</dbReference>
<proteinExistence type="inferred from homology"/>
<evidence type="ECO:0000313" key="5">
    <source>
        <dbReference type="Proteomes" id="UP000663891"/>
    </source>
</evidence>
<dbReference type="PANTHER" id="PTHR43540:SF1">
    <property type="entry name" value="ISOCHORISMATASE HYDROLASE"/>
    <property type="match status" value="1"/>
</dbReference>
<sequence>MQIDTPDAAFHKNVAPQAGDIVVRKTRVGAFSTTDLDQQLRQRGITNLILAGVSTSGAVLSTVRDAADRDYQLYILVDGTADLDPEVHDILIKKIFPRQAYIITTAELGDLISTA</sequence>
<dbReference type="OrthoDB" id="9994914at2759"/>
<feature type="domain" description="Isochorismatase-like" evidence="3">
    <location>
        <begin position="3"/>
        <end position="107"/>
    </location>
</feature>
<evidence type="ECO:0000259" key="3">
    <source>
        <dbReference type="Pfam" id="PF00857"/>
    </source>
</evidence>
<dbReference type="CDD" id="cd00431">
    <property type="entry name" value="cysteine_hydrolases"/>
    <property type="match status" value="1"/>
</dbReference>
<dbReference type="AlphaFoldDB" id="A0A814PSV4"/>
<reference evidence="4" key="1">
    <citation type="submission" date="2021-02" db="EMBL/GenBank/DDBJ databases">
        <authorList>
            <person name="Nowell W R."/>
        </authorList>
    </citation>
    <scope>NUCLEOTIDE SEQUENCE</scope>
</reference>
<evidence type="ECO:0000256" key="1">
    <source>
        <dbReference type="ARBA" id="ARBA00006336"/>
    </source>
</evidence>
<dbReference type="Gene3D" id="3.40.50.850">
    <property type="entry name" value="Isochorismatase-like"/>
    <property type="match status" value="1"/>
</dbReference>
<evidence type="ECO:0000256" key="2">
    <source>
        <dbReference type="ARBA" id="ARBA00022801"/>
    </source>
</evidence>
<name>A0A814PSV4_9BILA</name>
<dbReference type="PRINTS" id="PR01398">
    <property type="entry name" value="ISCHRISMTASE"/>
</dbReference>
<dbReference type="PANTHER" id="PTHR43540">
    <property type="entry name" value="PEROXYUREIDOACRYLATE/UREIDOACRYLATE AMIDOHYDROLASE-RELATED"/>
    <property type="match status" value="1"/>
</dbReference>
<comment type="caution">
    <text evidence="4">The sequence shown here is derived from an EMBL/GenBank/DDBJ whole genome shotgun (WGS) entry which is preliminary data.</text>
</comment>
<dbReference type="InterPro" id="IPR000868">
    <property type="entry name" value="Isochorismatase-like_dom"/>
</dbReference>
<gene>
    <name evidence="4" type="ORF">VCS650_LOCUS20595</name>
</gene>
<organism evidence="4 5">
    <name type="scientific">Adineta steineri</name>
    <dbReference type="NCBI Taxonomy" id="433720"/>
    <lineage>
        <taxon>Eukaryota</taxon>
        <taxon>Metazoa</taxon>
        <taxon>Spiralia</taxon>
        <taxon>Gnathifera</taxon>
        <taxon>Rotifera</taxon>
        <taxon>Eurotatoria</taxon>
        <taxon>Bdelloidea</taxon>
        <taxon>Adinetida</taxon>
        <taxon>Adinetidae</taxon>
        <taxon>Adineta</taxon>
    </lineage>
</organism>